<name>A0A644SQX3_9ZZZZ</name>
<dbReference type="AlphaFoldDB" id="A0A644SQX3"/>
<comment type="caution">
    <text evidence="1">The sequence shown here is derived from an EMBL/GenBank/DDBJ whole genome shotgun (WGS) entry which is preliminary data.</text>
</comment>
<dbReference type="EMBL" id="VSSQ01000002">
    <property type="protein sequence ID" value="MPL56052.1"/>
    <property type="molecule type" value="Genomic_DNA"/>
</dbReference>
<sequence>MKKIYYLFILFCNLGFAQEMKDVDKLTKDVCNSIINSREKDDSIKFQHAFYENFILFKEKFKLSELNDDLAQKIDIRLQKNCDWYQKYLSKLSGYYDKSDWKILDQKPEIKATANECKDFFKKHSKFYYFESEGDKTLVDVSNNFWTDKFTDGTYSKLSFKLKDCHFELQFLESNNEARSVFSSKGDIYYYDIINIENQVLTVIGYQKKSSKYYQFKLYSID</sequence>
<organism evidence="1">
    <name type="scientific">bioreactor metagenome</name>
    <dbReference type="NCBI Taxonomy" id="1076179"/>
    <lineage>
        <taxon>unclassified sequences</taxon>
        <taxon>metagenomes</taxon>
        <taxon>ecological metagenomes</taxon>
    </lineage>
</organism>
<accession>A0A644SQX3</accession>
<gene>
    <name evidence="1" type="ORF">SDC9_01534</name>
</gene>
<reference evidence="1" key="1">
    <citation type="submission" date="2019-08" db="EMBL/GenBank/DDBJ databases">
        <authorList>
            <person name="Kucharzyk K."/>
            <person name="Murdoch R.W."/>
            <person name="Higgins S."/>
            <person name="Loffler F."/>
        </authorList>
    </citation>
    <scope>NUCLEOTIDE SEQUENCE</scope>
</reference>
<proteinExistence type="predicted"/>
<evidence type="ECO:0000313" key="1">
    <source>
        <dbReference type="EMBL" id="MPL56052.1"/>
    </source>
</evidence>
<protein>
    <submittedName>
        <fullName evidence="1">Uncharacterized protein</fullName>
    </submittedName>
</protein>